<proteinExistence type="predicted"/>
<accession>A0AAD3T2B1</accession>
<reference evidence="2" key="1">
    <citation type="submission" date="2023-05" db="EMBL/GenBank/DDBJ databases">
        <title>Nepenthes gracilis genome sequencing.</title>
        <authorList>
            <person name="Fukushima K."/>
        </authorList>
    </citation>
    <scope>NUCLEOTIDE SEQUENCE</scope>
    <source>
        <strain evidence="2">SING2019-196</strain>
    </source>
</reference>
<evidence type="ECO:0000313" key="3">
    <source>
        <dbReference type="Proteomes" id="UP001279734"/>
    </source>
</evidence>
<dbReference type="Proteomes" id="UP001279734">
    <property type="component" value="Unassembled WGS sequence"/>
</dbReference>
<sequence length="114" mass="12518">MLKYSVEYHLDLYAAPTGIDDGTAESSFLQMMMPSLLGSSPAVVLFWINVLVGPRMKLQVLGFLDAIVELGCQLMVTVLVRICVYIFKVLLVVAAGTEQDPGYIQRSSFGCYCS</sequence>
<keyword evidence="3" id="KW-1185">Reference proteome</keyword>
<name>A0AAD3T2B1_NEPGR</name>
<dbReference type="AlphaFoldDB" id="A0AAD3T2B1"/>
<keyword evidence="1" id="KW-0472">Membrane</keyword>
<evidence type="ECO:0000313" key="2">
    <source>
        <dbReference type="EMBL" id="GMH21311.1"/>
    </source>
</evidence>
<keyword evidence="1" id="KW-0812">Transmembrane</keyword>
<feature type="transmembrane region" description="Helical" evidence="1">
    <location>
        <begin position="31"/>
        <end position="52"/>
    </location>
</feature>
<comment type="caution">
    <text evidence="2">The sequence shown here is derived from an EMBL/GenBank/DDBJ whole genome shotgun (WGS) entry which is preliminary data.</text>
</comment>
<gene>
    <name evidence="2" type="ORF">Nepgr_023153</name>
</gene>
<evidence type="ECO:0000256" key="1">
    <source>
        <dbReference type="SAM" id="Phobius"/>
    </source>
</evidence>
<organism evidence="2 3">
    <name type="scientific">Nepenthes gracilis</name>
    <name type="common">Slender pitcher plant</name>
    <dbReference type="NCBI Taxonomy" id="150966"/>
    <lineage>
        <taxon>Eukaryota</taxon>
        <taxon>Viridiplantae</taxon>
        <taxon>Streptophyta</taxon>
        <taxon>Embryophyta</taxon>
        <taxon>Tracheophyta</taxon>
        <taxon>Spermatophyta</taxon>
        <taxon>Magnoliopsida</taxon>
        <taxon>eudicotyledons</taxon>
        <taxon>Gunneridae</taxon>
        <taxon>Pentapetalae</taxon>
        <taxon>Caryophyllales</taxon>
        <taxon>Nepenthaceae</taxon>
        <taxon>Nepenthes</taxon>
    </lineage>
</organism>
<feature type="transmembrane region" description="Helical" evidence="1">
    <location>
        <begin position="64"/>
        <end position="87"/>
    </location>
</feature>
<keyword evidence="1" id="KW-1133">Transmembrane helix</keyword>
<protein>
    <submittedName>
        <fullName evidence="2">Uncharacterized protein</fullName>
    </submittedName>
</protein>
<dbReference type="EMBL" id="BSYO01000023">
    <property type="protein sequence ID" value="GMH21311.1"/>
    <property type="molecule type" value="Genomic_DNA"/>
</dbReference>